<evidence type="ECO:0000256" key="1">
    <source>
        <dbReference type="SAM" id="Phobius"/>
    </source>
</evidence>
<gene>
    <name evidence="2" type="ORF">BC6307_05535</name>
</gene>
<accession>A0A223KN73</accession>
<dbReference type="AlphaFoldDB" id="A0A223KN73"/>
<evidence type="ECO:0000313" key="2">
    <source>
        <dbReference type="EMBL" id="AST90783.1"/>
    </source>
</evidence>
<dbReference type="STRING" id="1314751.GCA_001591425_03834"/>
<keyword evidence="3" id="KW-1185">Reference proteome</keyword>
<organism evidence="2 3">
    <name type="scientific">Sutcliffiella cohnii</name>
    <dbReference type="NCBI Taxonomy" id="33932"/>
    <lineage>
        <taxon>Bacteria</taxon>
        <taxon>Bacillati</taxon>
        <taxon>Bacillota</taxon>
        <taxon>Bacilli</taxon>
        <taxon>Bacillales</taxon>
        <taxon>Bacillaceae</taxon>
        <taxon>Sutcliffiella</taxon>
    </lineage>
</organism>
<dbReference type="EMBL" id="CP018866">
    <property type="protein sequence ID" value="AST90783.1"/>
    <property type="molecule type" value="Genomic_DNA"/>
</dbReference>
<keyword evidence="1" id="KW-0812">Transmembrane</keyword>
<evidence type="ECO:0000313" key="3">
    <source>
        <dbReference type="Proteomes" id="UP000215224"/>
    </source>
</evidence>
<reference evidence="2 3" key="1">
    <citation type="submission" date="2016-12" db="EMBL/GenBank/DDBJ databases">
        <title>The whole genome sequencing and assembly of Bacillus cohnii DSM 6307T strain.</title>
        <authorList>
            <person name="Lee Y.-J."/>
            <person name="Yi H."/>
            <person name="Bahn Y.-S."/>
            <person name="Kim J.F."/>
            <person name="Lee D.-W."/>
        </authorList>
    </citation>
    <scope>NUCLEOTIDE SEQUENCE [LARGE SCALE GENOMIC DNA]</scope>
    <source>
        <strain evidence="2 3">DSM 6307</strain>
    </source>
</reference>
<feature type="transmembrane region" description="Helical" evidence="1">
    <location>
        <begin position="7"/>
        <end position="25"/>
    </location>
</feature>
<dbReference type="RefSeq" id="WP_066419756.1">
    <property type="nucleotide sequence ID" value="NZ_CP018866.1"/>
</dbReference>
<dbReference type="KEGG" id="bcoh:BC6307_05535"/>
<sequence length="374" mass="44627">MKWFQNSIIIFFLVFISSLGFITVWKEDESFSQLENRFLTERPIFSWGSFFSGEFTANFEEYIKDQFVWKEEWILLKSDIERIFLKQENNGIYFGKESYLFEPLKEPGEQLSDNISYINEFVRKTENVTSYIMLVPTSVSIYEEKLPPFVESYNQNELLDSIQKKLNKDIEVIDINNELIDRKTEYIYFRTDHHWTMRGAYYAYVKAAEYLQVEPLKLNDFSIEVMSENFFGSFYTKAASRRILPDKMEVFTPNLNIDYTVTYYDQNKVTSSLYELDFLKGKDKYGMFLNGNHSLVTITSSLKNGRKLAVIKDSYAHTFLPFLANHFEEIHVLDLRYYHMNLNDYLQEESIEEVLFLYNLSNFATDRNMFWLMQ</sequence>
<dbReference type="Proteomes" id="UP000215224">
    <property type="component" value="Chromosome"/>
</dbReference>
<keyword evidence="1" id="KW-0472">Membrane</keyword>
<evidence type="ECO:0008006" key="4">
    <source>
        <dbReference type="Google" id="ProtNLM"/>
    </source>
</evidence>
<name>A0A223KN73_9BACI</name>
<keyword evidence="1" id="KW-1133">Transmembrane helix</keyword>
<protein>
    <recommendedName>
        <fullName evidence="4">AlgX/AlgJ SGNH hydrolase-like domain-containing protein</fullName>
    </recommendedName>
</protein>
<proteinExistence type="predicted"/>
<dbReference type="Pfam" id="PF14286">
    <property type="entry name" value="DHHW"/>
    <property type="match status" value="1"/>
</dbReference>
<dbReference type="InterPro" id="IPR025945">
    <property type="entry name" value="DHHW"/>
</dbReference>